<dbReference type="SUPFAM" id="SSF49854">
    <property type="entry name" value="Spermadhesin, CUB domain"/>
    <property type="match status" value="1"/>
</dbReference>
<organism evidence="4 5">
    <name type="scientific">Daphnia pulex</name>
    <name type="common">Water flea</name>
    <dbReference type="NCBI Taxonomy" id="6669"/>
    <lineage>
        <taxon>Eukaryota</taxon>
        <taxon>Metazoa</taxon>
        <taxon>Ecdysozoa</taxon>
        <taxon>Arthropoda</taxon>
        <taxon>Crustacea</taxon>
        <taxon>Branchiopoda</taxon>
        <taxon>Diplostraca</taxon>
        <taxon>Cladocera</taxon>
        <taxon>Anomopoda</taxon>
        <taxon>Daphniidae</taxon>
        <taxon>Daphnia</taxon>
    </lineage>
</organism>
<dbReference type="eggNOG" id="KOG3714">
    <property type="taxonomic scope" value="Eukaryota"/>
</dbReference>
<proteinExistence type="predicted"/>
<dbReference type="HOGENOM" id="CLU_103588_2_0_1"/>
<evidence type="ECO:0000313" key="5">
    <source>
        <dbReference type="Proteomes" id="UP000000305"/>
    </source>
</evidence>
<dbReference type="InterPro" id="IPR000859">
    <property type="entry name" value="CUB_dom"/>
</dbReference>
<keyword evidence="5" id="KW-1185">Reference proteome</keyword>
<dbReference type="CDD" id="cd00041">
    <property type="entry name" value="CUB"/>
    <property type="match status" value="1"/>
</dbReference>
<feature type="domain" description="CUB" evidence="3">
    <location>
        <begin position="25"/>
        <end position="134"/>
    </location>
</feature>
<evidence type="ECO:0000256" key="2">
    <source>
        <dbReference type="PROSITE-ProRule" id="PRU00059"/>
    </source>
</evidence>
<comment type="caution">
    <text evidence="2">Lacks conserved residue(s) required for the propagation of feature annotation.</text>
</comment>
<protein>
    <recommendedName>
        <fullName evidence="3">CUB domain-containing protein</fullName>
    </recommendedName>
</protein>
<dbReference type="Pfam" id="PF00431">
    <property type="entry name" value="CUB"/>
    <property type="match status" value="1"/>
</dbReference>
<dbReference type="PANTHER" id="PTHR46908">
    <property type="entry name" value="CUBILIN-LIKE PROTEIN"/>
    <property type="match status" value="1"/>
</dbReference>
<dbReference type="PROSITE" id="PS01180">
    <property type="entry name" value="CUB"/>
    <property type="match status" value="1"/>
</dbReference>
<dbReference type="AlphaFoldDB" id="E9H7S1"/>
<evidence type="ECO:0000259" key="3">
    <source>
        <dbReference type="PROSITE" id="PS01180"/>
    </source>
</evidence>
<dbReference type="InterPro" id="IPR052129">
    <property type="entry name" value="Spermadhesin-Link_domain"/>
</dbReference>
<dbReference type="STRING" id="6669.E9H7S1"/>
<dbReference type="PhylomeDB" id="E9H7S1"/>
<evidence type="ECO:0000256" key="1">
    <source>
        <dbReference type="ARBA" id="ARBA00023157"/>
    </source>
</evidence>
<gene>
    <name evidence="4" type="ORF">DAPPUDRAFT_308343</name>
</gene>
<evidence type="ECO:0000313" key="4">
    <source>
        <dbReference type="EMBL" id="EFX72254.1"/>
    </source>
</evidence>
<dbReference type="PANTHER" id="PTHR46908:SF4">
    <property type="entry name" value="TUMOR NECROSIS FACTOR-INDUCIBLE GENE 6 PROTEIN"/>
    <property type="match status" value="1"/>
</dbReference>
<dbReference type="Proteomes" id="UP000000305">
    <property type="component" value="Unassembled WGS sequence"/>
</dbReference>
<accession>E9H7S1</accession>
<dbReference type="EMBL" id="GL732601">
    <property type="protein sequence ID" value="EFX72254.1"/>
    <property type="molecule type" value="Genomic_DNA"/>
</dbReference>
<dbReference type="OMA" id="PVLWINQ"/>
<keyword evidence="1" id="KW-1015">Disulfide bond</keyword>
<dbReference type="Gene3D" id="2.60.120.290">
    <property type="entry name" value="Spermadhesin, CUB domain"/>
    <property type="match status" value="1"/>
</dbReference>
<dbReference type="KEGG" id="dpx:DAPPUDRAFT_308343"/>
<name>E9H7S1_DAPPU</name>
<reference evidence="4 5" key="1">
    <citation type="journal article" date="2011" name="Science">
        <title>The ecoresponsive genome of Daphnia pulex.</title>
        <authorList>
            <person name="Colbourne J.K."/>
            <person name="Pfrender M.E."/>
            <person name="Gilbert D."/>
            <person name="Thomas W.K."/>
            <person name="Tucker A."/>
            <person name="Oakley T.H."/>
            <person name="Tokishita S."/>
            <person name="Aerts A."/>
            <person name="Arnold G.J."/>
            <person name="Basu M.K."/>
            <person name="Bauer D.J."/>
            <person name="Caceres C.E."/>
            <person name="Carmel L."/>
            <person name="Casola C."/>
            <person name="Choi J.H."/>
            <person name="Detter J.C."/>
            <person name="Dong Q."/>
            <person name="Dusheyko S."/>
            <person name="Eads B.D."/>
            <person name="Frohlich T."/>
            <person name="Geiler-Samerotte K.A."/>
            <person name="Gerlach D."/>
            <person name="Hatcher P."/>
            <person name="Jogdeo S."/>
            <person name="Krijgsveld J."/>
            <person name="Kriventseva E.V."/>
            <person name="Kultz D."/>
            <person name="Laforsch C."/>
            <person name="Lindquist E."/>
            <person name="Lopez J."/>
            <person name="Manak J.R."/>
            <person name="Muller J."/>
            <person name="Pangilinan J."/>
            <person name="Patwardhan R.P."/>
            <person name="Pitluck S."/>
            <person name="Pritham E.J."/>
            <person name="Rechtsteiner A."/>
            <person name="Rho M."/>
            <person name="Rogozin I.B."/>
            <person name="Sakarya O."/>
            <person name="Salamov A."/>
            <person name="Schaack S."/>
            <person name="Shapiro H."/>
            <person name="Shiga Y."/>
            <person name="Skalitzky C."/>
            <person name="Smith Z."/>
            <person name="Souvorov A."/>
            <person name="Sung W."/>
            <person name="Tang Z."/>
            <person name="Tsuchiya D."/>
            <person name="Tu H."/>
            <person name="Vos H."/>
            <person name="Wang M."/>
            <person name="Wolf Y.I."/>
            <person name="Yamagata H."/>
            <person name="Yamada T."/>
            <person name="Ye Y."/>
            <person name="Shaw J.R."/>
            <person name="Andrews J."/>
            <person name="Crease T.J."/>
            <person name="Tang H."/>
            <person name="Lucas S.M."/>
            <person name="Robertson H.M."/>
            <person name="Bork P."/>
            <person name="Koonin E.V."/>
            <person name="Zdobnov E.M."/>
            <person name="Grigoriev I.V."/>
            <person name="Lynch M."/>
            <person name="Boore J.L."/>
        </authorList>
    </citation>
    <scope>NUCLEOTIDE SEQUENCE [LARGE SCALE GENOMIC DNA]</scope>
</reference>
<dbReference type="OrthoDB" id="6369184at2759"/>
<dbReference type="SMART" id="SM00042">
    <property type="entry name" value="CUB"/>
    <property type="match status" value="1"/>
</dbReference>
<sequence length="134" mass="15171">MIQFRTPEIKNSKTFNWRITTITPTVQYLVGEKGTLKSPNYPATYPDSSDFRWNIVTAPHTKIQLLFALLETQEEFDFLYVYDGPTINSQLLLEKSGSEPLPFAVNSSTNQVLVRLTSDEAKAFPGFLAVYSTL</sequence>
<dbReference type="InterPro" id="IPR035914">
    <property type="entry name" value="Sperma_CUB_dom_sf"/>
</dbReference>
<dbReference type="InParanoid" id="E9H7S1"/>